<dbReference type="EMBL" id="JBHRYB010000011">
    <property type="protein sequence ID" value="MFC3680659.1"/>
    <property type="molecule type" value="Genomic_DNA"/>
</dbReference>
<protein>
    <submittedName>
        <fullName evidence="3">PilZ domain-containing protein</fullName>
    </submittedName>
</protein>
<dbReference type="Pfam" id="PF07238">
    <property type="entry name" value="PilZ"/>
    <property type="match status" value="1"/>
</dbReference>
<dbReference type="Gene3D" id="2.40.10.220">
    <property type="entry name" value="predicted glycosyltransferase like domains"/>
    <property type="match status" value="1"/>
</dbReference>
<keyword evidence="4" id="KW-1185">Reference proteome</keyword>
<comment type="caution">
    <text evidence="3">The sequence shown here is derived from an EMBL/GenBank/DDBJ whole genome shotgun (WGS) entry which is preliminary data.</text>
</comment>
<name>A0ABV7VTZ3_9GAMM</name>
<evidence type="ECO:0000313" key="4">
    <source>
        <dbReference type="Proteomes" id="UP001595722"/>
    </source>
</evidence>
<reference evidence="4" key="1">
    <citation type="journal article" date="2019" name="Int. J. Syst. Evol. Microbiol.">
        <title>The Global Catalogue of Microorganisms (GCM) 10K type strain sequencing project: providing services to taxonomists for standard genome sequencing and annotation.</title>
        <authorList>
            <consortium name="The Broad Institute Genomics Platform"/>
            <consortium name="The Broad Institute Genome Sequencing Center for Infectious Disease"/>
            <person name="Wu L."/>
            <person name="Ma J."/>
        </authorList>
    </citation>
    <scope>NUCLEOTIDE SEQUENCE [LARGE SCALE GENOMIC DNA]</scope>
    <source>
        <strain evidence="4">KCTC 42424</strain>
    </source>
</reference>
<feature type="coiled-coil region" evidence="1">
    <location>
        <begin position="26"/>
        <end position="53"/>
    </location>
</feature>
<dbReference type="Proteomes" id="UP001595722">
    <property type="component" value="Unassembled WGS sequence"/>
</dbReference>
<feature type="domain" description="PilZ" evidence="2">
    <location>
        <begin position="88"/>
        <end position="173"/>
    </location>
</feature>
<accession>A0ABV7VTZ3</accession>
<evidence type="ECO:0000256" key="1">
    <source>
        <dbReference type="SAM" id="Coils"/>
    </source>
</evidence>
<dbReference type="InterPro" id="IPR009875">
    <property type="entry name" value="PilZ_domain"/>
</dbReference>
<evidence type="ECO:0000313" key="3">
    <source>
        <dbReference type="EMBL" id="MFC3680659.1"/>
    </source>
</evidence>
<evidence type="ECO:0000259" key="2">
    <source>
        <dbReference type="Pfam" id="PF07238"/>
    </source>
</evidence>
<sequence>MEDRRRFFRLDDEVILDFQTLSREEVAAWRESHQQQKDELAQLEQEIGSHISQLRSQNPTIGRLLELFNQKINLLGGTHLTGSNKPELNATEARTRINLSACGMAFHTHETVKAEDHLLLHMQLKPSNTELSLTGRVISIDKNPLAGEPDLVRIDFHDLREAEQEVLIQHLFQLQNRHLKLRSEDSANDD</sequence>
<organism evidence="3 4">
    <name type="scientific">Bacterioplanoides pacificum</name>
    <dbReference type="NCBI Taxonomy" id="1171596"/>
    <lineage>
        <taxon>Bacteria</taxon>
        <taxon>Pseudomonadati</taxon>
        <taxon>Pseudomonadota</taxon>
        <taxon>Gammaproteobacteria</taxon>
        <taxon>Oceanospirillales</taxon>
        <taxon>Oceanospirillaceae</taxon>
        <taxon>Bacterioplanoides</taxon>
    </lineage>
</organism>
<dbReference type="RefSeq" id="WP_376866677.1">
    <property type="nucleotide sequence ID" value="NZ_JBHRYB010000011.1"/>
</dbReference>
<gene>
    <name evidence="3" type="ORF">ACFOMG_11185</name>
</gene>
<proteinExistence type="predicted"/>
<keyword evidence="1" id="KW-0175">Coiled coil</keyword>